<comment type="caution">
    <text evidence="1">The sequence shown here is derived from an EMBL/GenBank/DDBJ whole genome shotgun (WGS) entry which is preliminary data.</text>
</comment>
<evidence type="ECO:0000313" key="2">
    <source>
        <dbReference type="Proteomes" id="UP000071859"/>
    </source>
</evidence>
<dbReference type="RefSeq" id="WP_062612653.1">
    <property type="nucleotide sequence ID" value="NZ_FCOX02000136.1"/>
</dbReference>
<reference evidence="1" key="1">
    <citation type="submission" date="2016-01" db="EMBL/GenBank/DDBJ databases">
        <authorList>
            <person name="Peeters C."/>
        </authorList>
    </citation>
    <scope>NUCLEOTIDE SEQUENCE</scope>
    <source>
        <strain evidence="1">LMG 29321</strain>
    </source>
</reference>
<dbReference type="AlphaFoldDB" id="A0A158EIX3"/>
<evidence type="ECO:0000313" key="1">
    <source>
        <dbReference type="EMBL" id="SAL06805.1"/>
    </source>
</evidence>
<keyword evidence="2" id="KW-1185">Reference proteome</keyword>
<accession>A0A158EIX3</accession>
<proteinExistence type="predicted"/>
<gene>
    <name evidence="1" type="ORF">AWB78_08257</name>
</gene>
<dbReference type="Proteomes" id="UP000071859">
    <property type="component" value="Unassembled WGS sequence"/>
</dbReference>
<protein>
    <submittedName>
        <fullName evidence="1">Uncharacterized protein</fullName>
    </submittedName>
</protein>
<name>A0A158EIX3_9BURK</name>
<sequence length="158" mass="17844">MPKLSKSSLDFRALKRDYVSEVLKNLPKADDPLVMVCFGSSGDGFQPNYEIRPAPGQRIPYWGNTHKQNTDRAHWDDDNLIEPFSRAEVERGFDMSLKSDEVAKKHVWDNFKGNPQKFPRPNAKQLPLLIAAVMNGTPIEKAFEDLQKVQGASQLSST</sequence>
<dbReference type="EMBL" id="FCOX02000136">
    <property type="protein sequence ID" value="SAL06805.1"/>
    <property type="molecule type" value="Genomic_DNA"/>
</dbReference>
<organism evidence="1 2">
    <name type="scientific">Caballeronia calidae</name>
    <dbReference type="NCBI Taxonomy" id="1777139"/>
    <lineage>
        <taxon>Bacteria</taxon>
        <taxon>Pseudomonadati</taxon>
        <taxon>Pseudomonadota</taxon>
        <taxon>Betaproteobacteria</taxon>
        <taxon>Burkholderiales</taxon>
        <taxon>Burkholderiaceae</taxon>
        <taxon>Caballeronia</taxon>
    </lineage>
</organism>